<accession>A0A939E105</accession>
<dbReference type="Proteomes" id="UP000664332">
    <property type="component" value="Unassembled WGS sequence"/>
</dbReference>
<dbReference type="Pfam" id="PF13180">
    <property type="entry name" value="PDZ_2"/>
    <property type="match status" value="1"/>
</dbReference>
<dbReference type="InterPro" id="IPR009003">
    <property type="entry name" value="Peptidase_S1_PA"/>
</dbReference>
<dbReference type="Gene3D" id="2.40.10.10">
    <property type="entry name" value="Trypsin-like serine proteases"/>
    <property type="match status" value="2"/>
</dbReference>
<protein>
    <submittedName>
        <fullName evidence="6">Trypsin-like peptidase domain-containing protein</fullName>
    </submittedName>
</protein>
<feature type="compositionally biased region" description="Basic and acidic residues" evidence="4">
    <location>
        <begin position="371"/>
        <end position="387"/>
    </location>
</feature>
<name>A0A939E105_9CORY</name>
<evidence type="ECO:0000256" key="3">
    <source>
        <dbReference type="ARBA" id="ARBA00022801"/>
    </source>
</evidence>
<comment type="caution">
    <text evidence="6">The sequence shown here is derived from an EMBL/GenBank/DDBJ whole genome shotgun (WGS) entry which is preliminary data.</text>
</comment>
<sequence>MLVGAVAAGSVTGVAVHRLTTPDTAATAHSSLSTTAAASRDKAVITAGDANAVETVAATVLPSVVSIRVVTPQGMDEGSGSIISSDGMVLTNNHVISDAKRGGTITVTLNDGTTFDADLIAGDAETDIAVIKLKDAANLPVIKFGNSDELAVGQQVVAIGSPLGLSATVTTGIVSALNRPVRAGSSGGQSSLIDAIQTDAAINPGNSGGPLVDMEGNLIGMNSVIASNAAARGQAGSIGLGFAIPSNYARRIAQQLTDTGEVVQPMIKVSLDPRSTLRGALVADADPTGPAGRAGITKGDLITGVNNRLIDSTDALIASIRTHEFGETVTLKVVNPDSGQTRDVEVTLTDRAESEAATQREPDQSQLEQQQKQELHRRLEEELQRLR</sequence>
<evidence type="ECO:0000259" key="5">
    <source>
        <dbReference type="PROSITE" id="PS50106"/>
    </source>
</evidence>
<dbReference type="InterPro" id="IPR001478">
    <property type="entry name" value="PDZ"/>
</dbReference>
<evidence type="ECO:0000313" key="6">
    <source>
        <dbReference type="EMBL" id="MBN9644713.1"/>
    </source>
</evidence>
<feature type="compositionally biased region" description="Basic and acidic residues" evidence="4">
    <location>
        <begin position="351"/>
        <end position="363"/>
    </location>
</feature>
<organism evidence="6 7">
    <name type="scientific">Corynebacterium mendelii</name>
    <dbReference type="NCBI Taxonomy" id="2765362"/>
    <lineage>
        <taxon>Bacteria</taxon>
        <taxon>Bacillati</taxon>
        <taxon>Actinomycetota</taxon>
        <taxon>Actinomycetes</taxon>
        <taxon>Mycobacteriales</taxon>
        <taxon>Corynebacteriaceae</taxon>
        <taxon>Corynebacterium</taxon>
    </lineage>
</organism>
<dbReference type="AlphaFoldDB" id="A0A939E105"/>
<dbReference type="InterPro" id="IPR001940">
    <property type="entry name" value="Peptidase_S1C"/>
</dbReference>
<feature type="region of interest" description="Disordered" evidence="4">
    <location>
        <begin position="351"/>
        <end position="387"/>
    </location>
</feature>
<dbReference type="Pfam" id="PF13365">
    <property type="entry name" value="Trypsin_2"/>
    <property type="match status" value="1"/>
</dbReference>
<dbReference type="GO" id="GO:0004252">
    <property type="term" value="F:serine-type endopeptidase activity"/>
    <property type="evidence" value="ECO:0007669"/>
    <property type="project" value="InterPro"/>
</dbReference>
<dbReference type="PANTHER" id="PTHR43343:SF3">
    <property type="entry name" value="PROTEASE DO-LIKE 8, CHLOROPLASTIC"/>
    <property type="match status" value="1"/>
</dbReference>
<dbReference type="InterPro" id="IPR051201">
    <property type="entry name" value="Chloro_Bact_Ser_Proteases"/>
</dbReference>
<evidence type="ECO:0000256" key="4">
    <source>
        <dbReference type="SAM" id="MobiDB-lite"/>
    </source>
</evidence>
<evidence type="ECO:0000313" key="7">
    <source>
        <dbReference type="Proteomes" id="UP000664332"/>
    </source>
</evidence>
<dbReference type="PANTHER" id="PTHR43343">
    <property type="entry name" value="PEPTIDASE S12"/>
    <property type="match status" value="1"/>
</dbReference>
<dbReference type="EMBL" id="JAFLEQ010000016">
    <property type="protein sequence ID" value="MBN9644713.1"/>
    <property type="molecule type" value="Genomic_DNA"/>
</dbReference>
<reference evidence="6" key="1">
    <citation type="submission" date="2021-03" db="EMBL/GenBank/DDBJ databases">
        <authorList>
            <person name="Sun Q."/>
        </authorList>
    </citation>
    <scope>NUCLEOTIDE SEQUENCE</scope>
    <source>
        <strain evidence="6">CCM 8862</strain>
    </source>
</reference>
<dbReference type="GO" id="GO:0006508">
    <property type="term" value="P:proteolysis"/>
    <property type="evidence" value="ECO:0007669"/>
    <property type="project" value="UniProtKB-KW"/>
</dbReference>
<keyword evidence="7" id="KW-1185">Reference proteome</keyword>
<evidence type="ECO:0000256" key="1">
    <source>
        <dbReference type="ARBA" id="ARBA00010541"/>
    </source>
</evidence>
<dbReference type="InterPro" id="IPR043504">
    <property type="entry name" value="Peptidase_S1_PA_chymotrypsin"/>
</dbReference>
<dbReference type="SUPFAM" id="SSF50156">
    <property type="entry name" value="PDZ domain-like"/>
    <property type="match status" value="1"/>
</dbReference>
<dbReference type="PRINTS" id="PR00834">
    <property type="entry name" value="PROTEASES2C"/>
</dbReference>
<dbReference type="SUPFAM" id="SSF50494">
    <property type="entry name" value="Trypsin-like serine proteases"/>
    <property type="match status" value="1"/>
</dbReference>
<proteinExistence type="inferred from homology"/>
<feature type="domain" description="PDZ" evidence="5">
    <location>
        <begin position="224"/>
        <end position="337"/>
    </location>
</feature>
<dbReference type="SMART" id="SM00228">
    <property type="entry name" value="PDZ"/>
    <property type="match status" value="1"/>
</dbReference>
<dbReference type="PROSITE" id="PS50106">
    <property type="entry name" value="PDZ"/>
    <property type="match status" value="1"/>
</dbReference>
<comment type="similarity">
    <text evidence="1">Belongs to the peptidase S1C family.</text>
</comment>
<keyword evidence="2" id="KW-0645">Protease</keyword>
<gene>
    <name evidence="6" type="ORF">JZY06_08845</name>
</gene>
<dbReference type="Gene3D" id="2.30.42.10">
    <property type="match status" value="1"/>
</dbReference>
<evidence type="ECO:0000256" key="2">
    <source>
        <dbReference type="ARBA" id="ARBA00022670"/>
    </source>
</evidence>
<keyword evidence="3" id="KW-0378">Hydrolase</keyword>
<dbReference type="InterPro" id="IPR036034">
    <property type="entry name" value="PDZ_sf"/>
</dbReference>